<sequence length="511" mass="57470">MRHFQYVGKVVNAQVIRYNSGHSKGYGFVEMKNNRTAQQAINQLYNSLLDGRYIRIEFARSHSTTSEVNPAELYVGGLNKKTTSERLYQFFIEALRVMTAYIIRNKNGQSKGYGFVEMRDAAIAQCAMNLTNGQLLDGRQIKVSFARSLSPIRSQTPNRNYPAQLYVGNLCYQTTEIELYQLFQGALRVIKSKIICTDGISRGFGYVTLGDALLAQYAISALNGQYLDGSRITVSYALPHAPRSHLQPLSILRHQFIDQTSAARSISVQPQVQYNINSQFNQQQQRSTSNLPNQIDGNNHPIIIQQSSSSSSQIPLQAPNPQSLKCLKVSNFDISMTQEQLRQLFAKIGEVDDVRIIIKDQNRVGYVKMKYEEDAQKAVDEYDGTVIKEHCIGVMLVNPEVEIPEPGLNTNQQTIIAPARELRPPIIHAQVARYRIQLSNLPLDATKDELMYKYAAYNPSGILITTDNRGQQTDIGFIEFNNSRDKQRAIQGIRNFSLRGCIVSVTAANQA</sequence>
<feature type="domain" description="RRM" evidence="4">
    <location>
        <begin position="1"/>
        <end position="61"/>
    </location>
</feature>
<dbReference type="InterPro" id="IPR012677">
    <property type="entry name" value="Nucleotide-bd_a/b_plait_sf"/>
</dbReference>
<protein>
    <submittedName>
        <fullName evidence="5">Putative Polyadenylate-binding protein 2</fullName>
    </submittedName>
</protein>
<feature type="domain" description="RRM" evidence="4">
    <location>
        <begin position="434"/>
        <end position="510"/>
    </location>
</feature>
<dbReference type="EMBL" id="SNRW01019006">
    <property type="protein sequence ID" value="KAA6366787.1"/>
    <property type="molecule type" value="Genomic_DNA"/>
</dbReference>
<evidence type="ECO:0000256" key="3">
    <source>
        <dbReference type="SAM" id="MobiDB-lite"/>
    </source>
</evidence>
<dbReference type="AlphaFoldDB" id="A0A5J4U8C4"/>
<dbReference type="Pfam" id="PF00076">
    <property type="entry name" value="RRM_1"/>
    <property type="match status" value="5"/>
</dbReference>
<dbReference type="OrthoDB" id="8093034at2759"/>
<organism evidence="5 6">
    <name type="scientific">Streblomastix strix</name>
    <dbReference type="NCBI Taxonomy" id="222440"/>
    <lineage>
        <taxon>Eukaryota</taxon>
        <taxon>Metamonada</taxon>
        <taxon>Preaxostyla</taxon>
        <taxon>Oxymonadida</taxon>
        <taxon>Streblomastigidae</taxon>
        <taxon>Streblomastix</taxon>
    </lineage>
</organism>
<accession>A0A5J4U8C4</accession>
<feature type="domain" description="RRM" evidence="4">
    <location>
        <begin position="71"/>
        <end position="148"/>
    </location>
</feature>
<dbReference type="PROSITE" id="PS50102">
    <property type="entry name" value="RRM"/>
    <property type="match status" value="5"/>
</dbReference>
<dbReference type="InterPro" id="IPR000504">
    <property type="entry name" value="RRM_dom"/>
</dbReference>
<dbReference type="PANTHER" id="PTHR48025:SF1">
    <property type="entry name" value="RRM DOMAIN-CONTAINING PROTEIN"/>
    <property type="match status" value="1"/>
</dbReference>
<comment type="caution">
    <text evidence="5">The sequence shown here is derived from an EMBL/GenBank/DDBJ whole genome shotgun (WGS) entry which is preliminary data.</text>
</comment>
<feature type="compositionally biased region" description="Polar residues" evidence="3">
    <location>
        <begin position="283"/>
        <end position="297"/>
    </location>
</feature>
<dbReference type="PANTHER" id="PTHR48025">
    <property type="entry name" value="OS02G0815200 PROTEIN"/>
    <property type="match status" value="1"/>
</dbReference>
<dbReference type="GO" id="GO:0005634">
    <property type="term" value="C:nucleus"/>
    <property type="evidence" value="ECO:0007669"/>
    <property type="project" value="TreeGrafter"/>
</dbReference>
<name>A0A5J4U8C4_9EUKA</name>
<dbReference type="Proteomes" id="UP000324800">
    <property type="component" value="Unassembled WGS sequence"/>
</dbReference>
<feature type="region of interest" description="Disordered" evidence="3">
    <location>
        <begin position="283"/>
        <end position="302"/>
    </location>
</feature>
<dbReference type="Gene3D" id="3.30.70.330">
    <property type="match status" value="5"/>
</dbReference>
<evidence type="ECO:0000256" key="1">
    <source>
        <dbReference type="ARBA" id="ARBA00022884"/>
    </source>
</evidence>
<evidence type="ECO:0000256" key="2">
    <source>
        <dbReference type="PROSITE-ProRule" id="PRU00176"/>
    </source>
</evidence>
<feature type="domain" description="RRM" evidence="4">
    <location>
        <begin position="325"/>
        <end position="399"/>
    </location>
</feature>
<evidence type="ECO:0000313" key="6">
    <source>
        <dbReference type="Proteomes" id="UP000324800"/>
    </source>
</evidence>
<proteinExistence type="predicted"/>
<dbReference type="InterPro" id="IPR050502">
    <property type="entry name" value="Euk_RNA-bind_prot"/>
</dbReference>
<gene>
    <name evidence="5" type="ORF">EZS28_037685</name>
</gene>
<evidence type="ECO:0000313" key="5">
    <source>
        <dbReference type="EMBL" id="KAA6366787.1"/>
    </source>
</evidence>
<dbReference type="InterPro" id="IPR035979">
    <property type="entry name" value="RBD_domain_sf"/>
</dbReference>
<keyword evidence="1 2" id="KW-0694">RNA-binding</keyword>
<dbReference type="CDD" id="cd00590">
    <property type="entry name" value="RRM_SF"/>
    <property type="match status" value="3"/>
</dbReference>
<reference evidence="5 6" key="1">
    <citation type="submission" date="2019-03" db="EMBL/GenBank/DDBJ databases">
        <title>Single cell metagenomics reveals metabolic interactions within the superorganism composed of flagellate Streblomastix strix and complex community of Bacteroidetes bacteria on its surface.</title>
        <authorList>
            <person name="Treitli S.C."/>
            <person name="Kolisko M."/>
            <person name="Husnik F."/>
            <person name="Keeling P."/>
            <person name="Hampl V."/>
        </authorList>
    </citation>
    <scope>NUCLEOTIDE SEQUENCE [LARGE SCALE GENOMIC DNA]</scope>
    <source>
        <strain evidence="5">ST1C</strain>
    </source>
</reference>
<dbReference type="SUPFAM" id="SSF54928">
    <property type="entry name" value="RNA-binding domain, RBD"/>
    <property type="match status" value="4"/>
</dbReference>
<dbReference type="GO" id="GO:0003729">
    <property type="term" value="F:mRNA binding"/>
    <property type="evidence" value="ECO:0007669"/>
    <property type="project" value="TreeGrafter"/>
</dbReference>
<evidence type="ECO:0000259" key="4">
    <source>
        <dbReference type="PROSITE" id="PS50102"/>
    </source>
</evidence>
<feature type="domain" description="RRM" evidence="4">
    <location>
        <begin position="163"/>
        <end position="239"/>
    </location>
</feature>
<dbReference type="SMART" id="SM00360">
    <property type="entry name" value="RRM"/>
    <property type="match status" value="5"/>
</dbReference>